<keyword evidence="8" id="KW-1185">Reference proteome</keyword>
<dbReference type="PROSITE" id="PS00028">
    <property type="entry name" value="ZINC_FINGER_C2H2_1"/>
    <property type="match status" value="1"/>
</dbReference>
<proteinExistence type="predicted"/>
<accession>A0ABP1G2U3</accession>
<evidence type="ECO:0000256" key="1">
    <source>
        <dbReference type="ARBA" id="ARBA00022723"/>
    </source>
</evidence>
<keyword evidence="3" id="KW-0862">Zinc</keyword>
<evidence type="ECO:0000256" key="4">
    <source>
        <dbReference type="PROSITE-ProRule" id="PRU00042"/>
    </source>
</evidence>
<evidence type="ECO:0000256" key="2">
    <source>
        <dbReference type="ARBA" id="ARBA00022771"/>
    </source>
</evidence>
<dbReference type="Proteomes" id="UP001497392">
    <property type="component" value="Unassembled WGS sequence"/>
</dbReference>
<evidence type="ECO:0000313" key="7">
    <source>
        <dbReference type="EMBL" id="CAL5225030.1"/>
    </source>
</evidence>
<gene>
    <name evidence="7" type="primary">g7808</name>
    <name evidence="7" type="ORF">VP750_LOCUS6689</name>
</gene>
<dbReference type="Pfam" id="PF12171">
    <property type="entry name" value="zf-C2H2_jaz"/>
    <property type="match status" value="1"/>
</dbReference>
<dbReference type="InterPro" id="IPR022755">
    <property type="entry name" value="Znf_C2H2_jaz"/>
</dbReference>
<evidence type="ECO:0000313" key="8">
    <source>
        <dbReference type="Proteomes" id="UP001497392"/>
    </source>
</evidence>
<dbReference type="EMBL" id="CAXHTA020000012">
    <property type="protein sequence ID" value="CAL5225030.1"/>
    <property type="molecule type" value="Genomic_DNA"/>
</dbReference>
<keyword evidence="1" id="KW-0479">Metal-binding</keyword>
<protein>
    <submittedName>
        <fullName evidence="7">G7808 protein</fullName>
    </submittedName>
</protein>
<evidence type="ECO:0000259" key="6">
    <source>
        <dbReference type="PROSITE" id="PS50157"/>
    </source>
</evidence>
<feature type="compositionally biased region" description="Polar residues" evidence="5">
    <location>
        <begin position="77"/>
        <end position="86"/>
    </location>
</feature>
<dbReference type="Gene3D" id="3.30.160.60">
    <property type="entry name" value="Classic Zinc Finger"/>
    <property type="match status" value="1"/>
</dbReference>
<feature type="domain" description="C2H2-type" evidence="6">
    <location>
        <begin position="37"/>
        <end position="61"/>
    </location>
</feature>
<evidence type="ECO:0000256" key="3">
    <source>
        <dbReference type="ARBA" id="ARBA00022833"/>
    </source>
</evidence>
<comment type="caution">
    <text evidence="7">The sequence shown here is derived from an EMBL/GenBank/DDBJ whole genome shotgun (WGS) entry which is preliminary data.</text>
</comment>
<evidence type="ECO:0000256" key="5">
    <source>
        <dbReference type="SAM" id="MobiDB-lite"/>
    </source>
</evidence>
<feature type="compositionally biased region" description="Low complexity" evidence="5">
    <location>
        <begin position="88"/>
        <end position="111"/>
    </location>
</feature>
<dbReference type="InterPro" id="IPR036236">
    <property type="entry name" value="Znf_C2H2_sf"/>
</dbReference>
<dbReference type="PROSITE" id="PS50157">
    <property type="entry name" value="ZINC_FINGER_C2H2_2"/>
    <property type="match status" value="1"/>
</dbReference>
<sequence>MESLVCPMCEETFAARQSLGKHLNKKNKCTPKGQPKHYCEPCKKRFERKDVLTQHFKSTAHKEAVKALAAVVDASTDNSSNANHCDNSTHSHNQTTNNITNNDNRVTNNYTLANPPPRPKSFGRTNVLHIVDMPFEELNKILNIKNGTGLLPFLNMFKLMHLNDAAPRNHNILLESKDAKHALAFKQRHWRLRNDTEEVVRECLGMAATLFMDVEGILEENLDAITFRGFSKLRDQVEKRINGMYKHPTPEISKLLDKIRVAIVDFTARRQDLLAYAKADQEVAPPMEEVPKTRYHPMWQPGGNRFEAYRESRETGEEPTLPPLHM</sequence>
<feature type="region of interest" description="Disordered" evidence="5">
    <location>
        <begin position="77"/>
        <end position="119"/>
    </location>
</feature>
<organism evidence="7 8">
    <name type="scientific">Coccomyxa viridis</name>
    <dbReference type="NCBI Taxonomy" id="1274662"/>
    <lineage>
        <taxon>Eukaryota</taxon>
        <taxon>Viridiplantae</taxon>
        <taxon>Chlorophyta</taxon>
        <taxon>core chlorophytes</taxon>
        <taxon>Trebouxiophyceae</taxon>
        <taxon>Trebouxiophyceae incertae sedis</taxon>
        <taxon>Coccomyxaceae</taxon>
        <taxon>Coccomyxa</taxon>
    </lineage>
</organism>
<keyword evidence="2 4" id="KW-0863">Zinc-finger</keyword>
<name>A0ABP1G2U3_9CHLO</name>
<dbReference type="InterPro" id="IPR013087">
    <property type="entry name" value="Znf_C2H2_type"/>
</dbReference>
<dbReference type="SUPFAM" id="SSF57667">
    <property type="entry name" value="beta-beta-alpha zinc fingers"/>
    <property type="match status" value="1"/>
</dbReference>
<reference evidence="7 8" key="1">
    <citation type="submission" date="2024-06" db="EMBL/GenBank/DDBJ databases">
        <authorList>
            <person name="Kraege A."/>
            <person name="Thomma B."/>
        </authorList>
    </citation>
    <scope>NUCLEOTIDE SEQUENCE [LARGE SCALE GENOMIC DNA]</scope>
</reference>